<evidence type="ECO:0000313" key="2">
    <source>
        <dbReference type="Proteomes" id="UP001596096"/>
    </source>
</evidence>
<name>A0ABW1BLQ6_9ACTN</name>
<comment type="caution">
    <text evidence="1">The sequence shown here is derived from an EMBL/GenBank/DDBJ whole genome shotgun (WGS) entry which is preliminary data.</text>
</comment>
<protein>
    <submittedName>
        <fullName evidence="1">Uncharacterized protein</fullName>
    </submittedName>
</protein>
<proteinExistence type="predicted"/>
<evidence type="ECO:0000313" key="1">
    <source>
        <dbReference type="EMBL" id="MFC5814160.1"/>
    </source>
</evidence>
<sequence length="74" mass="8339">MCDLDRRDDLRFKAEFATANPIDPSTYTVVAPQGGCNDDRTYISRIQVFKLCVGRPSFGGIVWGDCYNPVRPRP</sequence>
<dbReference type="Proteomes" id="UP001596096">
    <property type="component" value="Unassembled WGS sequence"/>
</dbReference>
<accession>A0ABW1BLQ6</accession>
<keyword evidence="2" id="KW-1185">Reference proteome</keyword>
<dbReference type="RefSeq" id="WP_219544946.1">
    <property type="nucleotide sequence ID" value="NZ_JAHKRN010000012.1"/>
</dbReference>
<gene>
    <name evidence="1" type="ORF">ACFPUY_03640</name>
</gene>
<organism evidence="1 2">
    <name type="scientific">Nonomuraea harbinensis</name>
    <dbReference type="NCBI Taxonomy" id="1286938"/>
    <lineage>
        <taxon>Bacteria</taxon>
        <taxon>Bacillati</taxon>
        <taxon>Actinomycetota</taxon>
        <taxon>Actinomycetes</taxon>
        <taxon>Streptosporangiales</taxon>
        <taxon>Streptosporangiaceae</taxon>
        <taxon>Nonomuraea</taxon>
    </lineage>
</organism>
<dbReference type="EMBL" id="JBHSNW010000001">
    <property type="protein sequence ID" value="MFC5814160.1"/>
    <property type="molecule type" value="Genomic_DNA"/>
</dbReference>
<reference evidence="2" key="1">
    <citation type="journal article" date="2019" name="Int. J. Syst. Evol. Microbiol.">
        <title>The Global Catalogue of Microorganisms (GCM) 10K type strain sequencing project: providing services to taxonomists for standard genome sequencing and annotation.</title>
        <authorList>
            <consortium name="The Broad Institute Genomics Platform"/>
            <consortium name="The Broad Institute Genome Sequencing Center for Infectious Disease"/>
            <person name="Wu L."/>
            <person name="Ma J."/>
        </authorList>
    </citation>
    <scope>NUCLEOTIDE SEQUENCE [LARGE SCALE GENOMIC DNA]</scope>
    <source>
        <strain evidence="2">CGMCC 4.7106</strain>
    </source>
</reference>